<dbReference type="Proteomes" id="UP000483035">
    <property type="component" value="Unassembled WGS sequence"/>
</dbReference>
<evidence type="ECO:0000313" key="7">
    <source>
        <dbReference type="Proteomes" id="UP000483035"/>
    </source>
</evidence>
<evidence type="ECO:0000313" key="6">
    <source>
        <dbReference type="EMBL" id="NEI72301.1"/>
    </source>
</evidence>
<sequence length="530" mass="57555">MHLSRREALLLGTALAASAVLPTRSTFAQTATPKKGGTLTSISVGEPTTLVPLLDSNTRTRAISTKILEGLVRFDESFNPQPVLAESWSVSPDGLRYTFNLRKGVKWHDGQDLTAADVRFSLLAFKRVGPRGRITFANVADVETPDAHTAIVVLSKPTPFLLRALTGGETPILAAHTYPTDDYASSRNGTNPIGTGPFVFEEWKRGSHVSLKRNPDYWQAGLPYLDGVVARFVGDAAAASIAIETGEAHLSTDISLNDIDRLKQNPQLAVDIFTDAYLNNTQVFEFNLENPILAKKEVRHALAHAIDRDLIIETVFLGTAKPAASTIPAIFSAYNDEAPFQYPFDLAKAGQLLDAAGHKKGDDGVRFSLRLAFIPGETFKKTSEVLRSSFGKLGVKVEILDGDLATYIKRVYSERGFDINLNGISRLFDPTAGVQRLYWSDGIKNIAPYVNAAHYNNPDVDNLFRAAAVEQDDAKRAGYFKQIQAIVGDDLPNIAVVALPTVIARSAAAKALVTTVDVASGDFAESWLDV</sequence>
<dbReference type="Gene3D" id="3.10.105.10">
    <property type="entry name" value="Dipeptide-binding Protein, Domain 3"/>
    <property type="match status" value="1"/>
</dbReference>
<evidence type="ECO:0000259" key="5">
    <source>
        <dbReference type="Pfam" id="PF00496"/>
    </source>
</evidence>
<reference evidence="6 7" key="1">
    <citation type="submission" date="2019-12" db="EMBL/GenBank/DDBJ databases">
        <title>Rhizobium genotypes associated with high levels of biological nitrogen fixation by grain legumes in a temperate-maritime cropping system.</title>
        <authorList>
            <person name="Maluk M."/>
            <person name="Francesc Ferrando Molina F."/>
            <person name="Lopez Del Egido L."/>
            <person name="Lafos M."/>
            <person name="Langarica-Fuentes A."/>
            <person name="Gebre Yohannes G."/>
            <person name="Young M.W."/>
            <person name="Martin P."/>
            <person name="Gantlett R."/>
            <person name="Kenicer G."/>
            <person name="Hawes C."/>
            <person name="Begg G.S."/>
            <person name="Quilliam R.S."/>
            <person name="Squire G.R."/>
            <person name="Poole P.S."/>
            <person name="Young P.W."/>
            <person name="Iannetta P.M."/>
            <person name="James E.K."/>
        </authorList>
    </citation>
    <scope>NUCLEOTIDE SEQUENCE [LARGE SCALE GENOMIC DNA]</scope>
    <source>
        <strain evidence="6 7">JHI1118</strain>
    </source>
</reference>
<dbReference type="InterPro" id="IPR039424">
    <property type="entry name" value="SBP_5"/>
</dbReference>
<dbReference type="GO" id="GO:1904680">
    <property type="term" value="F:peptide transmembrane transporter activity"/>
    <property type="evidence" value="ECO:0007669"/>
    <property type="project" value="TreeGrafter"/>
</dbReference>
<dbReference type="InterPro" id="IPR006311">
    <property type="entry name" value="TAT_signal"/>
</dbReference>
<dbReference type="EMBL" id="WUEY01000011">
    <property type="protein sequence ID" value="NEI72301.1"/>
    <property type="molecule type" value="Genomic_DNA"/>
</dbReference>
<dbReference type="PANTHER" id="PTHR30290">
    <property type="entry name" value="PERIPLASMIC BINDING COMPONENT OF ABC TRANSPORTER"/>
    <property type="match status" value="1"/>
</dbReference>
<keyword evidence="4" id="KW-0732">Signal</keyword>
<dbReference type="GO" id="GO:0043190">
    <property type="term" value="C:ATP-binding cassette (ABC) transporter complex"/>
    <property type="evidence" value="ECO:0007669"/>
    <property type="project" value="InterPro"/>
</dbReference>
<dbReference type="AlphaFoldDB" id="A0A6L9UAH1"/>
<dbReference type="InterPro" id="IPR030678">
    <property type="entry name" value="Peptide/Ni-bd"/>
</dbReference>
<comment type="caution">
    <text evidence="6">The sequence shown here is derived from an EMBL/GenBank/DDBJ whole genome shotgun (WGS) entry which is preliminary data.</text>
</comment>
<dbReference type="Gene3D" id="3.40.190.10">
    <property type="entry name" value="Periplasmic binding protein-like II"/>
    <property type="match status" value="1"/>
</dbReference>
<dbReference type="InterPro" id="IPR000914">
    <property type="entry name" value="SBP_5_dom"/>
</dbReference>
<dbReference type="GO" id="GO:0030288">
    <property type="term" value="C:outer membrane-bounded periplasmic space"/>
    <property type="evidence" value="ECO:0007669"/>
    <property type="project" value="UniProtKB-ARBA"/>
</dbReference>
<evidence type="ECO:0000256" key="4">
    <source>
        <dbReference type="ARBA" id="ARBA00022729"/>
    </source>
</evidence>
<comment type="subcellular location">
    <subcellularLocation>
        <location evidence="1">Periplasm</location>
    </subcellularLocation>
</comment>
<protein>
    <submittedName>
        <fullName evidence="6">ABC transporter substrate-binding protein</fullName>
    </submittedName>
</protein>
<evidence type="ECO:0000256" key="2">
    <source>
        <dbReference type="ARBA" id="ARBA00005695"/>
    </source>
</evidence>
<dbReference type="PROSITE" id="PS51318">
    <property type="entry name" value="TAT"/>
    <property type="match status" value="1"/>
</dbReference>
<feature type="domain" description="Solute-binding protein family 5" evidence="5">
    <location>
        <begin position="80"/>
        <end position="440"/>
    </location>
</feature>
<name>A0A6L9UAH1_9HYPH</name>
<proteinExistence type="inferred from homology"/>
<dbReference type="CDD" id="cd08517">
    <property type="entry name" value="PBP2_NikA_DppA_OppA_like_13"/>
    <property type="match status" value="1"/>
</dbReference>
<gene>
    <name evidence="6" type="ORF">GR212_22200</name>
</gene>
<keyword evidence="3" id="KW-0813">Transport</keyword>
<evidence type="ECO:0000256" key="1">
    <source>
        <dbReference type="ARBA" id="ARBA00004418"/>
    </source>
</evidence>
<dbReference type="Gene3D" id="3.90.76.10">
    <property type="entry name" value="Dipeptide-binding Protein, Domain 1"/>
    <property type="match status" value="1"/>
</dbReference>
<organism evidence="6 7">
    <name type="scientific">Rhizobium lusitanum</name>
    <dbReference type="NCBI Taxonomy" id="293958"/>
    <lineage>
        <taxon>Bacteria</taxon>
        <taxon>Pseudomonadati</taxon>
        <taxon>Pseudomonadota</taxon>
        <taxon>Alphaproteobacteria</taxon>
        <taxon>Hyphomicrobiales</taxon>
        <taxon>Rhizobiaceae</taxon>
        <taxon>Rhizobium/Agrobacterium group</taxon>
        <taxon>Rhizobium</taxon>
    </lineage>
</organism>
<dbReference type="PIRSF" id="PIRSF002741">
    <property type="entry name" value="MppA"/>
    <property type="match status" value="1"/>
</dbReference>
<accession>A0A6L9UAH1</accession>
<dbReference type="Pfam" id="PF00496">
    <property type="entry name" value="SBP_bac_5"/>
    <property type="match status" value="1"/>
</dbReference>
<dbReference type="SUPFAM" id="SSF53850">
    <property type="entry name" value="Periplasmic binding protein-like II"/>
    <property type="match status" value="1"/>
</dbReference>
<comment type="similarity">
    <text evidence="2">Belongs to the bacterial solute-binding protein 5 family.</text>
</comment>
<evidence type="ECO:0000256" key="3">
    <source>
        <dbReference type="ARBA" id="ARBA00022448"/>
    </source>
</evidence>
<dbReference type="RefSeq" id="WP_163989468.1">
    <property type="nucleotide sequence ID" value="NZ_WUEY01000011.1"/>
</dbReference>
<dbReference type="PANTHER" id="PTHR30290:SF9">
    <property type="entry name" value="OLIGOPEPTIDE-BINDING PROTEIN APPA"/>
    <property type="match status" value="1"/>
</dbReference>
<dbReference type="GO" id="GO:0015833">
    <property type="term" value="P:peptide transport"/>
    <property type="evidence" value="ECO:0007669"/>
    <property type="project" value="TreeGrafter"/>
</dbReference>